<proteinExistence type="predicted"/>
<dbReference type="RefSeq" id="WP_075120823.1">
    <property type="nucleotide sequence ID" value="NZ_MSCT01000018.1"/>
</dbReference>
<organism evidence="1 2">
    <name type="scientific">Pseudomonas chlororaphis</name>
    <dbReference type="NCBI Taxonomy" id="587753"/>
    <lineage>
        <taxon>Bacteria</taxon>
        <taxon>Pseudomonadati</taxon>
        <taxon>Pseudomonadota</taxon>
        <taxon>Gammaproteobacteria</taxon>
        <taxon>Pseudomonadales</taxon>
        <taxon>Pseudomonadaceae</taxon>
        <taxon>Pseudomonas</taxon>
    </lineage>
</organism>
<dbReference type="Pfam" id="PF17001">
    <property type="entry name" value="T3SS_basalb_I"/>
    <property type="match status" value="1"/>
</dbReference>
<accession>A0A1Q8EMM0</accession>
<evidence type="ECO:0000313" key="1">
    <source>
        <dbReference type="EMBL" id="OLF53043.1"/>
    </source>
</evidence>
<name>A0A1Q8EMM0_9PSED</name>
<evidence type="ECO:0000313" key="2">
    <source>
        <dbReference type="Proteomes" id="UP000185578"/>
    </source>
</evidence>
<dbReference type="AlphaFoldDB" id="A0A1Q8EMM0"/>
<dbReference type="GO" id="GO:0030254">
    <property type="term" value="P:protein secretion by the type III secretion system"/>
    <property type="evidence" value="ECO:0007669"/>
    <property type="project" value="InterPro"/>
</dbReference>
<sequence>MEIEAVRMAALHVPKDSAPSPPTPPDIAAFNQALFGQVDAPAEISAISQLQSQSRTLSDAVATARESVLDSPLKMLSAQSNMLHAIIEVDLIAKTAGSLAQGVNKLVSMQ</sequence>
<protein>
    <submittedName>
        <fullName evidence="1">EscI/YscI/HrpB family type III secretion system inner rod protein</fullName>
    </submittedName>
</protein>
<dbReference type="EMBL" id="MSCT01000018">
    <property type="protein sequence ID" value="OLF53043.1"/>
    <property type="molecule type" value="Genomic_DNA"/>
</dbReference>
<dbReference type="NCBIfam" id="TIGR02497">
    <property type="entry name" value="yscI_hrpB_dom"/>
    <property type="match status" value="1"/>
</dbReference>
<reference evidence="1 2" key="1">
    <citation type="submission" date="2016-12" db="EMBL/GenBank/DDBJ databases">
        <authorList>
            <person name="Song W.-J."/>
            <person name="Kurnit D.M."/>
        </authorList>
    </citation>
    <scope>NUCLEOTIDE SEQUENCE [LARGE SCALE GENOMIC DNA]</scope>
    <source>
        <strain evidence="1 2">PCL1601</strain>
    </source>
</reference>
<gene>
    <name evidence="1" type="ORF">BTN82_19965</name>
</gene>
<dbReference type="InterPro" id="IPR012670">
    <property type="entry name" value="T3SS_YscI/HrpB"/>
</dbReference>
<comment type="caution">
    <text evidence="1">The sequence shown here is derived from an EMBL/GenBank/DDBJ whole genome shotgun (WGS) entry which is preliminary data.</text>
</comment>
<dbReference type="Proteomes" id="UP000185578">
    <property type="component" value="Unassembled WGS sequence"/>
</dbReference>